<dbReference type="Pfam" id="PF03243">
    <property type="entry name" value="MerB"/>
    <property type="match status" value="1"/>
</dbReference>
<accession>A0A7S4IQ30</accession>
<dbReference type="AlphaFoldDB" id="A0A7S4IQ30"/>
<name>A0A7S4IQ30_9EUKA</name>
<dbReference type="InterPro" id="IPR053717">
    <property type="entry name" value="MerB_lyase_sf"/>
</dbReference>
<evidence type="ECO:0000313" key="1">
    <source>
        <dbReference type="EMBL" id="CAE2236247.1"/>
    </source>
</evidence>
<dbReference type="EMBL" id="HBKP01022290">
    <property type="protein sequence ID" value="CAE2236247.1"/>
    <property type="molecule type" value="Transcribed_RNA"/>
</dbReference>
<reference evidence="1" key="1">
    <citation type="submission" date="2021-01" db="EMBL/GenBank/DDBJ databases">
        <authorList>
            <person name="Corre E."/>
            <person name="Pelletier E."/>
            <person name="Niang G."/>
            <person name="Scheremetjew M."/>
            <person name="Finn R."/>
            <person name="Kale V."/>
            <person name="Holt S."/>
            <person name="Cochrane G."/>
            <person name="Meng A."/>
            <person name="Brown T."/>
            <person name="Cohen L."/>
        </authorList>
    </citation>
    <scope>NUCLEOTIDE SEQUENCE</scope>
    <source>
        <strain evidence="1">DIVA3 518/3/11/1/6</strain>
    </source>
</reference>
<organism evidence="1">
    <name type="scientific">Vannella robusta</name>
    <dbReference type="NCBI Taxonomy" id="1487602"/>
    <lineage>
        <taxon>Eukaryota</taxon>
        <taxon>Amoebozoa</taxon>
        <taxon>Discosea</taxon>
        <taxon>Flabellinia</taxon>
        <taxon>Vannellidae</taxon>
        <taxon>Vannella</taxon>
    </lineage>
</organism>
<dbReference type="GO" id="GO:0018836">
    <property type="term" value="F:alkylmercury lyase activity"/>
    <property type="evidence" value="ECO:0007669"/>
    <property type="project" value="InterPro"/>
</dbReference>
<sequence length="134" mass="15693">MLRCDVSITTTWGAHGKPVEFHIKNGELEATEAVIHFPIPMKNAWDNVTYTCSTMLVFENESCVHSWSEQHRIPIGDIQPMEKIWKFSQEWYGSHLQPDWVKWTISQAKAMFSKYGLTHPIWNLETENEHVETF</sequence>
<dbReference type="SUPFAM" id="SSF160387">
    <property type="entry name" value="NosL/MerB-like"/>
    <property type="match status" value="1"/>
</dbReference>
<proteinExistence type="predicted"/>
<gene>
    <name evidence="1" type="ORF">VSP0166_LOCUS15538</name>
</gene>
<dbReference type="InterPro" id="IPR004927">
    <property type="entry name" value="MerB"/>
</dbReference>
<dbReference type="Gene3D" id="3.30.450.410">
    <property type="match status" value="1"/>
</dbReference>
<protein>
    <submittedName>
        <fullName evidence="1">Uncharacterized protein</fullName>
    </submittedName>
</protein>